<evidence type="ECO:0000313" key="1">
    <source>
        <dbReference type="EMBL" id="SFU99622.1"/>
    </source>
</evidence>
<reference evidence="2" key="1">
    <citation type="submission" date="2016-10" db="EMBL/GenBank/DDBJ databases">
        <authorList>
            <person name="Varghese N."/>
            <person name="Submissions S."/>
        </authorList>
    </citation>
    <scope>NUCLEOTIDE SEQUENCE [LARGE SCALE GENOMIC DNA]</scope>
    <source>
        <strain evidence="2">CGMCC 1.11014</strain>
    </source>
</reference>
<proteinExistence type="predicted"/>
<organism evidence="1 2">
    <name type="scientific">Pseudoduganella namucuonensis</name>
    <dbReference type="NCBI Taxonomy" id="1035707"/>
    <lineage>
        <taxon>Bacteria</taxon>
        <taxon>Pseudomonadati</taxon>
        <taxon>Pseudomonadota</taxon>
        <taxon>Betaproteobacteria</taxon>
        <taxon>Burkholderiales</taxon>
        <taxon>Oxalobacteraceae</taxon>
        <taxon>Telluria group</taxon>
        <taxon>Pseudoduganella</taxon>
    </lineage>
</organism>
<dbReference type="RefSeq" id="WP_093557184.1">
    <property type="nucleotide sequence ID" value="NZ_FPBO01000018.1"/>
</dbReference>
<dbReference type="EMBL" id="FPBO01000018">
    <property type="protein sequence ID" value="SFU99622.1"/>
    <property type="molecule type" value="Genomic_DNA"/>
</dbReference>
<gene>
    <name evidence="1" type="ORF">SAMN05216552_1018133</name>
</gene>
<dbReference type="Proteomes" id="UP000199391">
    <property type="component" value="Unassembled WGS sequence"/>
</dbReference>
<keyword evidence="2" id="KW-1185">Reference proteome</keyword>
<sequence>MDEWGELFTAAGWEPETYGGVYADNSQGAAPMTTYTPTGAGSGEYVSPALSNWFAGTIDKAMNYAMVRDQQKMSGVATAPIRAVQTQAAQARATDSRLLFWLLIGAGVFYVVKSK</sequence>
<protein>
    <submittedName>
        <fullName evidence="1">Uncharacterized protein</fullName>
    </submittedName>
</protein>
<name>A0A1I7KQA1_9BURK</name>
<evidence type="ECO:0000313" key="2">
    <source>
        <dbReference type="Proteomes" id="UP000199391"/>
    </source>
</evidence>
<dbReference type="STRING" id="1035707.SAMN05216552_1018133"/>
<dbReference type="AlphaFoldDB" id="A0A1I7KQA1"/>
<accession>A0A1I7KQA1</accession>